<evidence type="ECO:0000256" key="1">
    <source>
        <dbReference type="SAM" id="SignalP"/>
    </source>
</evidence>
<reference evidence="2 3" key="1">
    <citation type="submission" date="2018-04" db="EMBL/GenBank/DDBJ databases">
        <title>Thalassorhabdus spongiae gen. nov., sp. nov., isolated from a marine sponge in South-West Iceland.</title>
        <authorList>
            <person name="Knobloch S."/>
            <person name="Daussin A."/>
            <person name="Johannsson R."/>
            <person name="Marteinsson V.T."/>
        </authorList>
    </citation>
    <scope>NUCLEOTIDE SEQUENCE [LARGE SCALE GENOMIC DNA]</scope>
    <source>
        <strain evidence="2 3">Hp12</strain>
    </source>
</reference>
<dbReference type="InterPro" id="IPR008719">
    <property type="entry name" value="N2O_reductase_NosL"/>
</dbReference>
<dbReference type="AlphaFoldDB" id="A0A2V1GXJ8"/>
<evidence type="ECO:0000313" key="2">
    <source>
        <dbReference type="EMBL" id="PVZ68994.1"/>
    </source>
</evidence>
<dbReference type="PANTHER" id="PTHR41247:SF1">
    <property type="entry name" value="HTH-TYPE TRANSCRIPTIONAL REPRESSOR YCNK"/>
    <property type="match status" value="1"/>
</dbReference>
<dbReference type="PROSITE" id="PS51257">
    <property type="entry name" value="PROKAR_LIPOPROTEIN"/>
    <property type="match status" value="1"/>
</dbReference>
<dbReference type="SUPFAM" id="SSF160387">
    <property type="entry name" value="NosL/MerB-like"/>
    <property type="match status" value="1"/>
</dbReference>
<organism evidence="2 3">
    <name type="scientific">Pelagibaculum spongiae</name>
    <dbReference type="NCBI Taxonomy" id="2080658"/>
    <lineage>
        <taxon>Bacteria</taxon>
        <taxon>Pseudomonadati</taxon>
        <taxon>Pseudomonadota</taxon>
        <taxon>Gammaproteobacteria</taxon>
        <taxon>Oceanospirillales</taxon>
        <taxon>Pelagibaculum</taxon>
    </lineage>
</organism>
<proteinExistence type="predicted"/>
<evidence type="ECO:0000313" key="3">
    <source>
        <dbReference type="Proteomes" id="UP000244906"/>
    </source>
</evidence>
<dbReference type="Pfam" id="PF05573">
    <property type="entry name" value="NosL"/>
    <property type="match status" value="1"/>
</dbReference>
<feature type="signal peptide" evidence="1">
    <location>
        <begin position="1"/>
        <end position="26"/>
    </location>
</feature>
<gene>
    <name evidence="2" type="ORF">DC094_12175</name>
</gene>
<accession>A0A2V1GXJ8</accession>
<keyword evidence="3" id="KW-1185">Reference proteome</keyword>
<feature type="chain" id="PRO_5016014685" evidence="1">
    <location>
        <begin position="27"/>
        <end position="208"/>
    </location>
</feature>
<name>A0A2V1GXJ8_9GAMM</name>
<comment type="caution">
    <text evidence="2">The sequence shown here is derived from an EMBL/GenBank/DDBJ whole genome shotgun (WGS) entry which is preliminary data.</text>
</comment>
<dbReference type="Proteomes" id="UP000244906">
    <property type="component" value="Unassembled WGS sequence"/>
</dbReference>
<keyword evidence="1" id="KW-0732">Signal</keyword>
<dbReference type="Gene3D" id="3.30.70.2050">
    <property type="match status" value="1"/>
</dbReference>
<dbReference type="PANTHER" id="PTHR41247">
    <property type="entry name" value="HTH-TYPE TRANSCRIPTIONAL REPRESSOR YCNK"/>
    <property type="match status" value="1"/>
</dbReference>
<dbReference type="OrthoDB" id="982633at2"/>
<dbReference type="Gene3D" id="3.30.70.2060">
    <property type="match status" value="1"/>
</dbReference>
<protein>
    <submittedName>
        <fullName evidence="2">Nitrous oxide reductase accessory protein NosL</fullName>
    </submittedName>
</protein>
<dbReference type="EMBL" id="QDDL01000004">
    <property type="protein sequence ID" value="PVZ68994.1"/>
    <property type="molecule type" value="Genomic_DNA"/>
</dbReference>
<sequence>MKMNKKRIISALFAVAFILGCSAEKAETQIAKAVAIESADECHLCGMIIGRFPGPKGETYKDGSSQVKKFCSTRDMLTWALDPENKAGLREVWVHDMGQTSWESPSDEQFIDGRNAWYVAGTSRMGAMGPALASFSDKSLAEVFAKNYGGDLHQFDQLSLELLSKTSMQHMKSEAGGHDMSKMKHDMKMSAADSETIDHGEMKMDAKK</sequence>